<feature type="compositionally biased region" description="Basic and acidic residues" evidence="1">
    <location>
        <begin position="282"/>
        <end position="309"/>
    </location>
</feature>
<evidence type="ECO:0000313" key="2">
    <source>
        <dbReference type="EMBL" id="PVI01674.1"/>
    </source>
</evidence>
<feature type="compositionally biased region" description="Pro residues" evidence="1">
    <location>
        <begin position="338"/>
        <end position="354"/>
    </location>
</feature>
<reference evidence="2 3" key="1">
    <citation type="journal article" date="2018" name="Sci. Rep.">
        <title>Comparative genomics provides insights into the lifestyle and reveals functional heterogeneity of dark septate endophytic fungi.</title>
        <authorList>
            <person name="Knapp D.G."/>
            <person name="Nemeth J.B."/>
            <person name="Barry K."/>
            <person name="Hainaut M."/>
            <person name="Henrissat B."/>
            <person name="Johnson J."/>
            <person name="Kuo A."/>
            <person name="Lim J.H.P."/>
            <person name="Lipzen A."/>
            <person name="Nolan M."/>
            <person name="Ohm R.A."/>
            <person name="Tamas L."/>
            <person name="Grigoriev I.V."/>
            <person name="Spatafora J.W."/>
            <person name="Nagy L.G."/>
            <person name="Kovacs G.M."/>
        </authorList>
    </citation>
    <scope>NUCLEOTIDE SEQUENCE [LARGE SCALE GENOMIC DNA]</scope>
    <source>
        <strain evidence="2 3">DSE2036</strain>
    </source>
</reference>
<feature type="compositionally biased region" description="Low complexity" evidence="1">
    <location>
        <begin position="396"/>
        <end position="406"/>
    </location>
</feature>
<feature type="compositionally biased region" description="Acidic residues" evidence="1">
    <location>
        <begin position="1007"/>
        <end position="1024"/>
    </location>
</feature>
<keyword evidence="3" id="KW-1185">Reference proteome</keyword>
<dbReference type="STRING" id="97972.A0A2V1DWJ0"/>
<dbReference type="Proteomes" id="UP000244855">
    <property type="component" value="Unassembled WGS sequence"/>
</dbReference>
<evidence type="ECO:0000256" key="1">
    <source>
        <dbReference type="SAM" id="MobiDB-lite"/>
    </source>
</evidence>
<protein>
    <recommendedName>
        <fullName evidence="4">AGC-kinase C-terminal domain-containing protein</fullName>
    </recommendedName>
</protein>
<feature type="compositionally biased region" description="Basic residues" evidence="1">
    <location>
        <begin position="1"/>
        <end position="12"/>
    </location>
</feature>
<feature type="compositionally biased region" description="Low complexity" evidence="1">
    <location>
        <begin position="146"/>
        <end position="157"/>
    </location>
</feature>
<name>A0A2V1DWJ0_9PLEO</name>
<feature type="compositionally biased region" description="Polar residues" evidence="1">
    <location>
        <begin position="126"/>
        <end position="138"/>
    </location>
</feature>
<feature type="compositionally biased region" description="Low complexity" evidence="1">
    <location>
        <begin position="355"/>
        <end position="367"/>
    </location>
</feature>
<evidence type="ECO:0000313" key="3">
    <source>
        <dbReference type="Proteomes" id="UP000244855"/>
    </source>
</evidence>
<evidence type="ECO:0008006" key="4">
    <source>
        <dbReference type="Google" id="ProtNLM"/>
    </source>
</evidence>
<proteinExistence type="predicted"/>
<organism evidence="2 3">
    <name type="scientific">Periconia macrospinosa</name>
    <dbReference type="NCBI Taxonomy" id="97972"/>
    <lineage>
        <taxon>Eukaryota</taxon>
        <taxon>Fungi</taxon>
        <taxon>Dikarya</taxon>
        <taxon>Ascomycota</taxon>
        <taxon>Pezizomycotina</taxon>
        <taxon>Dothideomycetes</taxon>
        <taxon>Pleosporomycetidae</taxon>
        <taxon>Pleosporales</taxon>
        <taxon>Massarineae</taxon>
        <taxon>Periconiaceae</taxon>
        <taxon>Periconia</taxon>
    </lineage>
</organism>
<dbReference type="EMBL" id="KZ805354">
    <property type="protein sequence ID" value="PVI01674.1"/>
    <property type="molecule type" value="Genomic_DNA"/>
</dbReference>
<feature type="compositionally biased region" description="Polar residues" evidence="1">
    <location>
        <begin position="938"/>
        <end position="954"/>
    </location>
</feature>
<gene>
    <name evidence="2" type="ORF">DM02DRAFT_590790</name>
</gene>
<sequence length="1116" mass="120243">MFSKLRPGHAKRNASSLSSPEPVSSPPATSPAYPSDYLSSPRPLDAASLASSSPVSPFPPQLPPIPRVASKLDKSGSSSLLSPQSALDYGRRENVGGSPQAGGLRSPSFYTQEQVSPGLDGRRPSSARSHTAPAQSLAQVVEHAVQSDTQSIQSSTQLASPNIGSLYSSTSKSQSSLVTSPSEKLPANALPKHPTAPPPPVPVQQTKTKSRLSIRNPMSILMRRRSGQTLDPLADESLVTIRSPNNIPPMPDNYDPSIRGRIVHDFSAPRPNRNFSYSNAYTEERQKADPSPPKIERSHTPVFREHFDDDTSYEQTQANIRAEQLANNDFLKRNSYVPPAPPARTPPPPPPAPKASPALSSPPFKEIPSPPPPEPSHDFASSVLSPVEEMPDHSVTPTSPRSTTSPRTRRSTKTPPASRSRATSVNDPSFTPAGLPTHLTSRASRFSFQIAGADSAAQEKILEDRHKEKEAEKASKQVRISSATMDDEYDEYGMDDIDMDDGYEEDIPMLGEEEEYAGLGDQSMSPGIAGFDFSSLNIQPNTLNPMSPMSMLAGTQTPRDVNGNPIGFAMSGEGLGNVAVNNQQAMLGLGLMNIPQPPTDPVRFTPAETPDETEATAKKELALNADLDDDLYFDDGMIEEQGNVDAVEFDEDVFDDPNGPLFERKIRQPSADELRNAQASQPMAQSSSETGYEADDDTLSRHLEKSEPSLAHRPSIAQQRGGPEFGNLNAYHSALADAANRAEADGRFTRKASVDAGQSIIDGDDGSSLSNSRPSLVPDDGRFSQETTGFPPDDDPYGMDSSFVDDYDYSEYDSALEDDPMIAAANAEALANDYEGFYGSEFGFYASQGEQPNAYGGVFGPSRTLSGRNIVREPSLTPITERSEYSTRNSFISIRGSQALTSPGLAQLARLSPYGWPREDEDMSLDSLLKVRKAAFGGSTSASREGSPRTSSPMGVQLMPRAVTPAGSRMQEQSSSAAESEQEGSGRFDDAEESDDEGLVNAANDVASDDQSDDDGLHDLDDDYDNKPDSPTLTASDYASLSSPTSHLPLSPLPPMPLYSPPAGSATTTTTTDRDSVTYVREQDEEGSERWVLERRRTAESGELELVGRSLVEGEI</sequence>
<feature type="region of interest" description="Disordered" evidence="1">
    <location>
        <begin position="936"/>
        <end position="1086"/>
    </location>
</feature>
<feature type="compositionally biased region" description="Basic and acidic residues" evidence="1">
    <location>
        <begin position="698"/>
        <end position="707"/>
    </location>
</feature>
<feature type="region of interest" description="Disordered" evidence="1">
    <location>
        <begin position="265"/>
        <end position="438"/>
    </location>
</feature>
<accession>A0A2V1DWJ0</accession>
<feature type="region of interest" description="Disordered" evidence="1">
    <location>
        <begin position="749"/>
        <end position="800"/>
    </location>
</feature>
<feature type="compositionally biased region" description="Pro residues" evidence="1">
    <location>
        <begin position="56"/>
        <end position="66"/>
    </location>
</feature>
<feature type="compositionally biased region" description="Low complexity" evidence="1">
    <location>
        <begin position="165"/>
        <end position="182"/>
    </location>
</feature>
<feature type="region of interest" description="Disordered" evidence="1">
    <location>
        <begin position="672"/>
        <end position="728"/>
    </location>
</feature>
<feature type="compositionally biased region" description="Low complexity" evidence="1">
    <location>
        <begin position="971"/>
        <end position="983"/>
    </location>
</feature>
<feature type="compositionally biased region" description="Low complexity" evidence="1">
    <location>
        <begin position="30"/>
        <end position="55"/>
    </location>
</feature>
<feature type="compositionally biased region" description="Low complexity" evidence="1">
    <location>
        <begin position="75"/>
        <end position="88"/>
    </location>
</feature>
<dbReference type="AlphaFoldDB" id="A0A2V1DWJ0"/>
<dbReference type="OrthoDB" id="5408302at2759"/>
<feature type="compositionally biased region" description="Low complexity" evidence="1">
    <location>
        <begin position="677"/>
        <end position="688"/>
    </location>
</feature>
<feature type="compositionally biased region" description="Pro residues" evidence="1">
    <location>
        <begin position="1051"/>
        <end position="1060"/>
    </location>
</feature>
<feature type="region of interest" description="Disordered" evidence="1">
    <location>
        <begin position="1"/>
        <end position="232"/>
    </location>
</feature>
<feature type="compositionally biased region" description="Low complexity" evidence="1">
    <location>
        <begin position="1040"/>
        <end position="1050"/>
    </location>
</feature>